<proteinExistence type="inferred from homology"/>
<keyword evidence="4" id="KW-0001">2Fe-2S</keyword>
<dbReference type="InterPro" id="IPR039261">
    <property type="entry name" value="FNR_nucleotide-bd"/>
</dbReference>
<keyword evidence="2" id="KW-0813">Transport</keyword>
<dbReference type="Gene3D" id="3.40.50.80">
    <property type="entry name" value="Nucleotide-binding domain of ferredoxin-NADP reductase (FNR) module"/>
    <property type="match status" value="1"/>
</dbReference>
<keyword evidence="3" id="KW-0285">Flavoprotein</keyword>
<dbReference type="CDD" id="cd06218">
    <property type="entry name" value="DHOD_e_trans"/>
    <property type="match status" value="1"/>
</dbReference>
<keyword evidence="6" id="KW-0274">FAD</keyword>
<dbReference type="EMBL" id="FXUB01000002">
    <property type="protein sequence ID" value="SMP10944.1"/>
    <property type="molecule type" value="Genomic_DNA"/>
</dbReference>
<evidence type="ECO:0000256" key="10">
    <source>
        <dbReference type="ARBA" id="ARBA00034078"/>
    </source>
</evidence>
<comment type="cofactor">
    <cofactor evidence="10">
        <name>[2Fe-2S] cluster</name>
        <dbReference type="ChEBI" id="CHEBI:190135"/>
    </cofactor>
</comment>
<dbReference type="InterPro" id="IPR037117">
    <property type="entry name" value="Dihydroorotate_DH_ele_sf"/>
</dbReference>
<evidence type="ECO:0000259" key="12">
    <source>
        <dbReference type="PROSITE" id="PS51384"/>
    </source>
</evidence>
<dbReference type="Pfam" id="PF10418">
    <property type="entry name" value="DHODB_Fe-S_bind"/>
    <property type="match status" value="1"/>
</dbReference>
<dbReference type="SUPFAM" id="SSF52343">
    <property type="entry name" value="Ferredoxin reductase-like, C-terminal NADP-linked domain"/>
    <property type="match status" value="1"/>
</dbReference>
<evidence type="ECO:0000256" key="5">
    <source>
        <dbReference type="ARBA" id="ARBA00022723"/>
    </source>
</evidence>
<dbReference type="InterPro" id="IPR017938">
    <property type="entry name" value="Riboflavin_synthase-like_b-brl"/>
</dbReference>
<evidence type="ECO:0000256" key="7">
    <source>
        <dbReference type="ARBA" id="ARBA00022982"/>
    </source>
</evidence>
<name>A0ABY1NIS5_9BACT</name>
<dbReference type="PROSITE" id="PS51384">
    <property type="entry name" value="FAD_FR"/>
    <property type="match status" value="1"/>
</dbReference>
<dbReference type="Gene3D" id="2.10.240.10">
    <property type="entry name" value="Dihydroorotate dehydrogenase, electron transfer subunit"/>
    <property type="match status" value="1"/>
</dbReference>
<keyword evidence="11" id="KW-0472">Membrane</keyword>
<evidence type="ECO:0000313" key="13">
    <source>
        <dbReference type="EMBL" id="SMP10944.1"/>
    </source>
</evidence>
<gene>
    <name evidence="13" type="ORF">SAMN06265339_0867</name>
</gene>
<comment type="caution">
    <text evidence="13">The sequence shown here is derived from an EMBL/GenBank/DDBJ whole genome shotgun (WGS) entry which is preliminary data.</text>
</comment>
<evidence type="ECO:0000256" key="3">
    <source>
        <dbReference type="ARBA" id="ARBA00022630"/>
    </source>
</evidence>
<dbReference type="InterPro" id="IPR019480">
    <property type="entry name" value="Dihydroorotate_DH_Fe-S-bd"/>
</dbReference>
<keyword evidence="14" id="KW-1185">Reference proteome</keyword>
<evidence type="ECO:0000256" key="8">
    <source>
        <dbReference type="ARBA" id="ARBA00023004"/>
    </source>
</evidence>
<dbReference type="Gene3D" id="2.40.30.10">
    <property type="entry name" value="Translation factors"/>
    <property type="match status" value="1"/>
</dbReference>
<keyword evidence="5" id="KW-0479">Metal-binding</keyword>
<dbReference type="PANTHER" id="PTHR43513:SF3">
    <property type="entry name" value="DIHYDROOROTATE DEHYDROGENASE B (NAD(+)), ELECTRON TRANSFER SUBUNIT-RELATED"/>
    <property type="match status" value="1"/>
</dbReference>
<dbReference type="Proteomes" id="UP001157911">
    <property type="component" value="Unassembled WGS sequence"/>
</dbReference>
<evidence type="ECO:0000256" key="6">
    <source>
        <dbReference type="ARBA" id="ARBA00022827"/>
    </source>
</evidence>
<keyword evidence="11" id="KW-0812">Transmembrane</keyword>
<evidence type="ECO:0000256" key="11">
    <source>
        <dbReference type="SAM" id="Phobius"/>
    </source>
</evidence>
<sequence length="249" mass="27541">MNFKIVENRKLSEKDFLLTVEINDRKLLNKIKPGQFAMVSVSSPQSFDPLLKRPLGIFNVEENNISFIYRVYGRGTKLLTTFKKGEQVSVLLPLGNSIPDQFDRYLFIAGGIGIGGVFLAAKTFLQAGKDVHLLYGEKSKENLSALPVIEKYKIPTTTFTEDGSYGKKGFVTEGLSEFKDRVWIACGPIPMLKAVKETAEKLKVKCFLSLDMRMACGVGACLGCVVKTTSGYKRCCVEGPIFDASEVLL</sequence>
<organism evidence="13 14">
    <name type="scientific">Desulfurobacterium pacificum</name>
    <dbReference type="NCBI Taxonomy" id="240166"/>
    <lineage>
        <taxon>Bacteria</taxon>
        <taxon>Pseudomonadati</taxon>
        <taxon>Aquificota</taxon>
        <taxon>Aquificia</taxon>
        <taxon>Desulfurobacteriales</taxon>
        <taxon>Desulfurobacteriaceae</taxon>
        <taxon>Desulfurobacterium</taxon>
    </lineage>
</organism>
<dbReference type="PANTHER" id="PTHR43513">
    <property type="entry name" value="DIHYDROOROTATE DEHYDROGENASE B (NAD(+)), ELECTRON TRANSFER SUBUNIT"/>
    <property type="match status" value="1"/>
</dbReference>
<reference evidence="13 14" key="1">
    <citation type="submission" date="2017-05" db="EMBL/GenBank/DDBJ databases">
        <authorList>
            <person name="Varghese N."/>
            <person name="Submissions S."/>
        </authorList>
    </citation>
    <scope>NUCLEOTIDE SEQUENCE [LARGE SCALE GENOMIC DNA]</scope>
    <source>
        <strain evidence="13 14">DSM 15522</strain>
    </source>
</reference>
<dbReference type="InterPro" id="IPR012165">
    <property type="entry name" value="Cyt_c3_hydrogenase_gsu"/>
</dbReference>
<evidence type="ECO:0000313" key="14">
    <source>
        <dbReference type="Proteomes" id="UP001157911"/>
    </source>
</evidence>
<dbReference type="PIRSF" id="PIRSF006816">
    <property type="entry name" value="Cyc3_hyd_g"/>
    <property type="match status" value="1"/>
</dbReference>
<dbReference type="SUPFAM" id="SSF63380">
    <property type="entry name" value="Riboflavin synthase domain-like"/>
    <property type="match status" value="1"/>
</dbReference>
<accession>A0ABY1NIS5</accession>
<protein>
    <submittedName>
        <fullName evidence="13">Dihydroorotate dehydrogenase electron transfer subunit</fullName>
    </submittedName>
</protein>
<keyword evidence="9" id="KW-0411">Iron-sulfur</keyword>
<comment type="similarity">
    <text evidence="1">Belongs to the PyrK family.</text>
</comment>
<evidence type="ECO:0000256" key="2">
    <source>
        <dbReference type="ARBA" id="ARBA00022448"/>
    </source>
</evidence>
<evidence type="ECO:0000256" key="1">
    <source>
        <dbReference type="ARBA" id="ARBA00006422"/>
    </source>
</evidence>
<evidence type="ECO:0000256" key="4">
    <source>
        <dbReference type="ARBA" id="ARBA00022714"/>
    </source>
</evidence>
<keyword evidence="11" id="KW-1133">Transmembrane helix</keyword>
<dbReference type="InterPro" id="IPR050353">
    <property type="entry name" value="PyrK_electron_transfer"/>
</dbReference>
<keyword evidence="7" id="KW-0249">Electron transport</keyword>
<evidence type="ECO:0000256" key="9">
    <source>
        <dbReference type="ARBA" id="ARBA00023014"/>
    </source>
</evidence>
<feature type="domain" description="FAD-binding FR-type" evidence="12">
    <location>
        <begin position="1"/>
        <end position="100"/>
    </location>
</feature>
<dbReference type="RefSeq" id="WP_283400353.1">
    <property type="nucleotide sequence ID" value="NZ_FXUB01000002.1"/>
</dbReference>
<feature type="transmembrane region" description="Helical" evidence="11">
    <location>
        <begin position="105"/>
        <end position="125"/>
    </location>
</feature>
<keyword evidence="8" id="KW-0408">Iron</keyword>
<dbReference type="InterPro" id="IPR017927">
    <property type="entry name" value="FAD-bd_FR_type"/>
</dbReference>